<reference evidence="7 8" key="1">
    <citation type="submission" date="2014-04" db="EMBL/GenBank/DDBJ databases">
        <title>Genome assembly of Hyalangium minutum DSM 14724.</title>
        <authorList>
            <person name="Sharma G."/>
            <person name="Subramanian S."/>
        </authorList>
    </citation>
    <scope>NUCLEOTIDE SEQUENCE [LARGE SCALE GENOMIC DNA]</scope>
    <source>
        <strain evidence="7 8">DSM 14724</strain>
    </source>
</reference>
<dbReference type="FunFam" id="2.40.50.230:FF:000001">
    <property type="entry name" value="Type VI secretion protein VgrG"/>
    <property type="match status" value="1"/>
</dbReference>
<evidence type="ECO:0000256" key="3">
    <source>
        <dbReference type="ARBA" id="ARBA00022525"/>
    </source>
</evidence>
<comment type="similarity">
    <text evidence="2">Belongs to the VgrG protein family.</text>
</comment>
<dbReference type="SUPFAM" id="SSF69255">
    <property type="entry name" value="gp5 N-terminal domain-like"/>
    <property type="match status" value="1"/>
</dbReference>
<dbReference type="Gene3D" id="2.40.50.230">
    <property type="entry name" value="Gp5 N-terminal domain"/>
    <property type="match status" value="1"/>
</dbReference>
<dbReference type="SUPFAM" id="SSF69349">
    <property type="entry name" value="Phage fibre proteins"/>
    <property type="match status" value="1"/>
</dbReference>
<dbReference type="SUPFAM" id="SSF69279">
    <property type="entry name" value="Phage tail proteins"/>
    <property type="match status" value="2"/>
</dbReference>
<evidence type="ECO:0000256" key="1">
    <source>
        <dbReference type="ARBA" id="ARBA00004613"/>
    </source>
</evidence>
<dbReference type="AlphaFoldDB" id="A0A085WU16"/>
<dbReference type="STRING" id="394096.DB31_3309"/>
<feature type="compositionally biased region" description="Low complexity" evidence="4">
    <location>
        <begin position="695"/>
        <end position="716"/>
    </location>
</feature>
<dbReference type="InterPro" id="IPR037026">
    <property type="entry name" value="Vgr_OB-fold_dom_sf"/>
</dbReference>
<dbReference type="OrthoDB" id="5482463at2"/>
<dbReference type="Pfam" id="PF05954">
    <property type="entry name" value="Phage_GPD"/>
    <property type="match status" value="1"/>
</dbReference>
<protein>
    <submittedName>
        <fullName evidence="7">VgrG protein</fullName>
    </submittedName>
</protein>
<dbReference type="InterPro" id="IPR006531">
    <property type="entry name" value="Gp5/Vgr_OB"/>
</dbReference>
<feature type="region of interest" description="Disordered" evidence="4">
    <location>
        <begin position="688"/>
        <end position="716"/>
    </location>
</feature>
<dbReference type="InterPro" id="IPR006533">
    <property type="entry name" value="T6SS_Vgr_RhsGE"/>
</dbReference>
<dbReference type="InterPro" id="IPR017847">
    <property type="entry name" value="T6SS_RhsGE_Vgr_subset"/>
</dbReference>
<dbReference type="InterPro" id="IPR050708">
    <property type="entry name" value="T6SS_VgrG/RHS"/>
</dbReference>
<dbReference type="Gene3D" id="4.10.220.110">
    <property type="match status" value="1"/>
</dbReference>
<feature type="region of interest" description="Disordered" evidence="4">
    <location>
        <begin position="462"/>
        <end position="497"/>
    </location>
</feature>
<feature type="domain" description="Gp5/Type VI secretion system Vgr C-terminal trimerisation" evidence="6">
    <location>
        <begin position="481"/>
        <end position="577"/>
    </location>
</feature>
<feature type="domain" description="Gp5/Type VI secretion system Vgr protein OB-fold" evidence="5">
    <location>
        <begin position="395"/>
        <end position="464"/>
    </location>
</feature>
<dbReference type="NCBIfam" id="TIGR01646">
    <property type="entry name" value="vgr_GE"/>
    <property type="match status" value="1"/>
</dbReference>
<dbReference type="Pfam" id="PF04717">
    <property type="entry name" value="Phage_base_V"/>
    <property type="match status" value="1"/>
</dbReference>
<name>A0A085WU16_9BACT</name>
<evidence type="ECO:0000313" key="7">
    <source>
        <dbReference type="EMBL" id="KFE71179.1"/>
    </source>
</evidence>
<sequence>MDARSTTTGNLLLFQFAISGCPEKLLVIRFSGHESISSQFELQLEVACEDPAIDFASVMGKPALLSLMSEGQPRFIHGIVSRFEQVNNLPRNAIYQVTVVPQVWKLKHRHDNRIFQDETTEQIITKVLKKAGIPSDCFKFALTGSYEPRNYCVQYRESDWAFISRLLEEDGIFYFFEHSAAKHVLVMGDSAAACKPIPAGKRGETVPFRRVSGTVITEDHVQRFRFSEEIQPGQVMLRDFNFKKPTLSTEGKFQAEKDPDLMVYDYPGEYQLPGRGSTAKGETIAQIRLEEWQTVRKTGFGESDCERLTPGFMFTLADHTRGDFNTRYLITSVGHQGYQPQVLDEESGGGDFSYSNHFSCIVAKTPYRPLRVTPKPIVRGVQTAVVVGPKNEEIHTDEHGRVKVQFHWDREGKKDENSSCWIRVSHAWAGQHWGAIYIPRIGHEVIVDFIEGDPDRPIITGRVYNGDNPPPYKLPDQKTKSTLKSNSSKGGDGYNEIRFEDRKKSEQLFVHAERNMDVHVKNDSLENILHDRHQTIGSESKNGKVGDQNEMVYRDKNLKVHRNSQDHIGGDWKLLVGGIDGPGNADVVVKASRTEKVGADSHLTVVGNRNEKIDGTWSITLGADLQVKATGIHALQADSEIHLKSDKIVLEADTGLTLKVGGNFITIDATGVSVTGMMVNLNSGGAALDGSGAKPTAPSEPAEAMPTAPTPADSGQ</sequence>
<organism evidence="7 8">
    <name type="scientific">Hyalangium minutum</name>
    <dbReference type="NCBI Taxonomy" id="394096"/>
    <lineage>
        <taxon>Bacteria</taxon>
        <taxon>Pseudomonadati</taxon>
        <taxon>Myxococcota</taxon>
        <taxon>Myxococcia</taxon>
        <taxon>Myxococcales</taxon>
        <taxon>Cystobacterineae</taxon>
        <taxon>Archangiaceae</taxon>
        <taxon>Hyalangium</taxon>
    </lineage>
</organism>
<dbReference type="PANTHER" id="PTHR32305">
    <property type="match status" value="1"/>
</dbReference>
<keyword evidence="3" id="KW-0964">Secreted</keyword>
<evidence type="ECO:0000256" key="2">
    <source>
        <dbReference type="ARBA" id="ARBA00005558"/>
    </source>
</evidence>
<evidence type="ECO:0000313" key="8">
    <source>
        <dbReference type="Proteomes" id="UP000028725"/>
    </source>
</evidence>
<dbReference type="Gene3D" id="3.55.50.10">
    <property type="entry name" value="Baseplate protein-like domains"/>
    <property type="match status" value="1"/>
</dbReference>
<dbReference type="PATRIC" id="fig|394096.3.peg.959"/>
<dbReference type="EMBL" id="JMCB01000002">
    <property type="protein sequence ID" value="KFE71179.1"/>
    <property type="molecule type" value="Genomic_DNA"/>
</dbReference>
<gene>
    <name evidence="7" type="ORF">DB31_3309</name>
</gene>
<dbReference type="PANTHER" id="PTHR32305:SF15">
    <property type="entry name" value="PROTEIN RHSA-RELATED"/>
    <property type="match status" value="1"/>
</dbReference>
<dbReference type="NCBIfam" id="TIGR03361">
    <property type="entry name" value="VI_Rhs_Vgr"/>
    <property type="match status" value="1"/>
</dbReference>
<comment type="caution">
    <text evidence="7">The sequence shown here is derived from an EMBL/GenBank/DDBJ whole genome shotgun (WGS) entry which is preliminary data.</text>
</comment>
<evidence type="ECO:0000259" key="6">
    <source>
        <dbReference type="Pfam" id="PF22178"/>
    </source>
</evidence>
<dbReference type="Pfam" id="PF22178">
    <property type="entry name" value="Gp5_trimer_C"/>
    <property type="match status" value="1"/>
</dbReference>
<comment type="subcellular location">
    <subcellularLocation>
        <location evidence="1">Secreted</location>
    </subcellularLocation>
</comment>
<dbReference type="InterPro" id="IPR054030">
    <property type="entry name" value="Gp5_Vgr_C"/>
</dbReference>
<dbReference type="Proteomes" id="UP000028725">
    <property type="component" value="Unassembled WGS sequence"/>
</dbReference>
<keyword evidence="8" id="KW-1185">Reference proteome</keyword>
<dbReference type="Gene3D" id="2.30.110.50">
    <property type="match status" value="1"/>
</dbReference>
<evidence type="ECO:0000256" key="4">
    <source>
        <dbReference type="SAM" id="MobiDB-lite"/>
    </source>
</evidence>
<evidence type="ECO:0000259" key="5">
    <source>
        <dbReference type="Pfam" id="PF04717"/>
    </source>
</evidence>
<proteinExistence type="inferred from homology"/>
<accession>A0A085WU16</accession>
<dbReference type="GO" id="GO:0005576">
    <property type="term" value="C:extracellular region"/>
    <property type="evidence" value="ECO:0007669"/>
    <property type="project" value="UniProtKB-SubCell"/>
</dbReference>
<dbReference type="RefSeq" id="WP_075305872.1">
    <property type="nucleotide sequence ID" value="NZ_JMCB01000002.1"/>
</dbReference>
<dbReference type="PROSITE" id="PS51257">
    <property type="entry name" value="PROKAR_LIPOPROTEIN"/>
    <property type="match status" value="1"/>
</dbReference>
<feature type="compositionally biased region" description="Low complexity" evidence="4">
    <location>
        <begin position="480"/>
        <end position="489"/>
    </location>
</feature>